<evidence type="ECO:0000256" key="8">
    <source>
        <dbReference type="ARBA" id="ARBA00045743"/>
    </source>
</evidence>
<dbReference type="PANTHER" id="PTHR10091:SF0">
    <property type="entry name" value="GALACTOSE MUTAROTASE"/>
    <property type="match status" value="1"/>
</dbReference>
<evidence type="ECO:0000313" key="9">
    <source>
        <dbReference type="EMBL" id="KAF6020284.1"/>
    </source>
</evidence>
<dbReference type="AlphaFoldDB" id="A0A7J7J3L1"/>
<keyword evidence="6" id="KW-0119">Carbohydrate metabolism</keyword>
<dbReference type="GO" id="GO:0004034">
    <property type="term" value="F:aldose 1-epimerase activity"/>
    <property type="evidence" value="ECO:0007669"/>
    <property type="project" value="UniProtKB-EC"/>
</dbReference>
<keyword evidence="5" id="KW-0413">Isomerase</keyword>
<evidence type="ECO:0000313" key="10">
    <source>
        <dbReference type="Proteomes" id="UP000593567"/>
    </source>
</evidence>
<proteinExistence type="inferred from homology"/>
<dbReference type="PROSITE" id="PS00545">
    <property type="entry name" value="ALDOSE_1_EPIMERASE"/>
    <property type="match status" value="1"/>
</dbReference>
<dbReference type="CDD" id="cd09019">
    <property type="entry name" value="galactose_mutarotase_like"/>
    <property type="match status" value="1"/>
</dbReference>
<dbReference type="GO" id="GO:0030246">
    <property type="term" value="F:carbohydrate binding"/>
    <property type="evidence" value="ECO:0007669"/>
    <property type="project" value="InterPro"/>
</dbReference>
<comment type="similarity">
    <text evidence="3">Belongs to the aldose epimerase family.</text>
</comment>
<comment type="function">
    <text evidence="8">Mutarotase that catalyzes the interconversion of beta-D-galactose and alpha-D-galactose during galactose metabolism. Beta-D-galactose is metabolized in the liver into glucose 1-phosphate, the primary metabolic fuel, by the action of four enzymes that constitute the Leloir pathway: GALM, GALK1 (galactokinase), GALT (galactose-1-phosphate uridylyltransferase) and GALE (UDP-galactose-4'-epimerase). Involved in the maintenance of the equilibrium between the beta- and alpha-anomers of galactose, therefore ensuring a sufficient supply of the alpha-anomer for GALK1. Also active on D-glucose although shows a preference for galactose over glucose.</text>
</comment>
<dbReference type="InterPro" id="IPR047215">
    <property type="entry name" value="Galactose_mutarotase-like"/>
</dbReference>
<dbReference type="Gene3D" id="2.70.98.10">
    <property type="match status" value="1"/>
</dbReference>
<dbReference type="InterPro" id="IPR018052">
    <property type="entry name" value="Ald1_epimerase_CS"/>
</dbReference>
<gene>
    <name evidence="9" type="ORF">EB796_021415</name>
</gene>
<evidence type="ECO:0000256" key="4">
    <source>
        <dbReference type="ARBA" id="ARBA00021023"/>
    </source>
</evidence>
<dbReference type="GO" id="GO:0006006">
    <property type="term" value="P:glucose metabolic process"/>
    <property type="evidence" value="ECO:0007669"/>
    <property type="project" value="TreeGrafter"/>
</dbReference>
<evidence type="ECO:0000256" key="2">
    <source>
        <dbReference type="ARBA" id="ARBA00004947"/>
    </source>
</evidence>
<dbReference type="OrthoDB" id="274691at2759"/>
<name>A0A7J7J3L1_BUGNE</name>
<accession>A0A7J7J3L1</accession>
<evidence type="ECO:0000256" key="3">
    <source>
        <dbReference type="ARBA" id="ARBA00006206"/>
    </source>
</evidence>
<evidence type="ECO:0000256" key="7">
    <source>
        <dbReference type="ARBA" id="ARBA00032729"/>
    </source>
</evidence>
<evidence type="ECO:0000256" key="1">
    <source>
        <dbReference type="ARBA" id="ARBA00001712"/>
    </source>
</evidence>
<dbReference type="NCBIfam" id="NF008277">
    <property type="entry name" value="PRK11055.1"/>
    <property type="match status" value="1"/>
</dbReference>
<dbReference type="PANTHER" id="PTHR10091">
    <property type="entry name" value="ALDOSE-1-EPIMERASE"/>
    <property type="match status" value="1"/>
</dbReference>
<comment type="catalytic activity">
    <reaction evidence="1">
        <text>alpha-D-galactose = beta-D-galactose</text>
        <dbReference type="Rhea" id="RHEA:28675"/>
        <dbReference type="ChEBI" id="CHEBI:27667"/>
        <dbReference type="ChEBI" id="CHEBI:28061"/>
        <dbReference type="EC" id="5.1.3.3"/>
    </reaction>
    <physiologicalReaction direction="right-to-left" evidence="1">
        <dbReference type="Rhea" id="RHEA:28677"/>
    </physiologicalReaction>
</comment>
<dbReference type="EMBL" id="VXIV02003183">
    <property type="protein sequence ID" value="KAF6020284.1"/>
    <property type="molecule type" value="Genomic_DNA"/>
</dbReference>
<dbReference type="InterPro" id="IPR011013">
    <property type="entry name" value="Gal_mutarotase_sf_dom"/>
</dbReference>
<reference evidence="9" key="1">
    <citation type="submission" date="2020-06" db="EMBL/GenBank/DDBJ databases">
        <title>Draft genome of Bugula neritina, a colonial animal packing powerful symbionts and potential medicines.</title>
        <authorList>
            <person name="Rayko M."/>
        </authorList>
    </citation>
    <scope>NUCLEOTIDE SEQUENCE [LARGE SCALE GENOMIC DNA]</scope>
    <source>
        <strain evidence="9">Kwan_BN1</strain>
    </source>
</reference>
<organism evidence="9 10">
    <name type="scientific">Bugula neritina</name>
    <name type="common">Brown bryozoan</name>
    <name type="synonym">Sertularia neritina</name>
    <dbReference type="NCBI Taxonomy" id="10212"/>
    <lineage>
        <taxon>Eukaryota</taxon>
        <taxon>Metazoa</taxon>
        <taxon>Spiralia</taxon>
        <taxon>Lophotrochozoa</taxon>
        <taxon>Bryozoa</taxon>
        <taxon>Gymnolaemata</taxon>
        <taxon>Cheilostomatida</taxon>
        <taxon>Flustrina</taxon>
        <taxon>Buguloidea</taxon>
        <taxon>Bugulidae</taxon>
        <taxon>Bugula</taxon>
    </lineage>
</organism>
<dbReference type="GO" id="GO:0033499">
    <property type="term" value="P:galactose catabolic process via UDP-galactose, Leloir pathway"/>
    <property type="evidence" value="ECO:0007669"/>
    <property type="project" value="TreeGrafter"/>
</dbReference>
<dbReference type="Proteomes" id="UP000593567">
    <property type="component" value="Unassembled WGS sequence"/>
</dbReference>
<dbReference type="UniPathway" id="UPA00214"/>
<comment type="caution">
    <text evidence="9">The sequence shown here is derived from an EMBL/GenBank/DDBJ whole genome shotgun (WGS) entry which is preliminary data.</text>
</comment>
<dbReference type="InterPro" id="IPR008183">
    <property type="entry name" value="Aldose_1/G6P_1-epimerase"/>
</dbReference>
<protein>
    <recommendedName>
        <fullName evidence="4">Galactose mutarotase</fullName>
    </recommendedName>
    <alternativeName>
        <fullName evidence="7">Aldose 1-epimerase</fullName>
    </alternativeName>
</protein>
<dbReference type="Pfam" id="PF01263">
    <property type="entry name" value="Aldose_epim"/>
    <property type="match status" value="1"/>
</dbReference>
<dbReference type="InterPro" id="IPR014718">
    <property type="entry name" value="GH-type_carb-bd"/>
</dbReference>
<comment type="pathway">
    <text evidence="2">Carbohydrate metabolism; galactose metabolism.</text>
</comment>
<sequence length="387" mass="42546">MASTATISLVKLWEDSTAQYKLCGGGVEVVIYSLGGVIQSILAPNNQGEVVDVTLGYDTPQEYGKFYFGALVGRFANRIAHGKFSLDGVSYQLAVNNGPNHLHGGLSGFDKKNWDHEIIDNKLVLTYTSADGEESYPGQLKVKVTYEVTENAELVIDYEASTDKPTILNLTNHAYFNLEGEATGNIFSHNIQLACNEYTPKDDVSIPTGEITSVTDTNFDLRSSTALTQDLLASIDNQGYDHNFIVEGKTGDMRFVGRVTAGGRVMDVHTTQPGVQFYTGYYLNADGKSGHHYGPYSAFCLETQHYPDSPNKYGNVNTAYEGSQQLTISYHRSRDIKQRPEDEEALIGTDGFLQADNNKKLGWFGGVFAPVALGQFSTTILLRTGWY</sequence>
<evidence type="ECO:0000256" key="6">
    <source>
        <dbReference type="ARBA" id="ARBA00023277"/>
    </source>
</evidence>
<keyword evidence="10" id="KW-1185">Reference proteome</keyword>
<evidence type="ECO:0000256" key="5">
    <source>
        <dbReference type="ARBA" id="ARBA00023235"/>
    </source>
</evidence>
<dbReference type="SUPFAM" id="SSF74650">
    <property type="entry name" value="Galactose mutarotase-like"/>
    <property type="match status" value="1"/>
</dbReference>